<feature type="domain" description="DUF1279" evidence="2">
    <location>
        <begin position="29"/>
        <end position="162"/>
    </location>
</feature>
<feature type="compositionally biased region" description="Basic and acidic residues" evidence="1">
    <location>
        <begin position="106"/>
        <end position="116"/>
    </location>
</feature>
<dbReference type="InterPro" id="IPR009688">
    <property type="entry name" value="FAM210A/B-like_dom"/>
</dbReference>
<dbReference type="EMBL" id="CAUOFW020002469">
    <property type="protein sequence ID" value="CAK9153968.1"/>
    <property type="molecule type" value="Genomic_DNA"/>
</dbReference>
<reference evidence="3 4" key="1">
    <citation type="submission" date="2024-02" db="EMBL/GenBank/DDBJ databases">
        <authorList>
            <person name="Vignale AGUSTIN F."/>
            <person name="Sosa J E."/>
            <person name="Modenutti C."/>
        </authorList>
    </citation>
    <scope>NUCLEOTIDE SEQUENCE [LARGE SCALE GENOMIC DNA]</scope>
</reference>
<comment type="caution">
    <text evidence="3">The sequence shown here is derived from an EMBL/GenBank/DDBJ whole genome shotgun (WGS) entry which is preliminary data.</text>
</comment>
<feature type="region of interest" description="Disordered" evidence="1">
    <location>
        <begin position="80"/>
        <end position="127"/>
    </location>
</feature>
<organism evidence="3 4">
    <name type="scientific">Ilex paraguariensis</name>
    <name type="common">yerba mate</name>
    <dbReference type="NCBI Taxonomy" id="185542"/>
    <lineage>
        <taxon>Eukaryota</taxon>
        <taxon>Viridiplantae</taxon>
        <taxon>Streptophyta</taxon>
        <taxon>Embryophyta</taxon>
        <taxon>Tracheophyta</taxon>
        <taxon>Spermatophyta</taxon>
        <taxon>Magnoliopsida</taxon>
        <taxon>eudicotyledons</taxon>
        <taxon>Gunneridae</taxon>
        <taxon>Pentapetalae</taxon>
        <taxon>asterids</taxon>
        <taxon>campanulids</taxon>
        <taxon>Aquifoliales</taxon>
        <taxon>Aquifoliaceae</taxon>
        <taxon>Ilex</taxon>
    </lineage>
</organism>
<evidence type="ECO:0000259" key="2">
    <source>
        <dbReference type="Pfam" id="PF06916"/>
    </source>
</evidence>
<dbReference type="Pfam" id="PF06916">
    <property type="entry name" value="FAM210A-B_dom"/>
    <property type="match status" value="1"/>
</dbReference>
<sequence length="178" mass="19613">MCVCVWKYTQIGTPTYTYNQKSMAFRGGRFRELLKKYGKVALGVHFSVSAASTAGLYVAIKNNVDVESMLEKIGMQRLSKTLSKEEQEEQRTPNLPQTNTGPTDGSIREEPVHNRDSTSGIMKKKNRTAEMATSSGGALAMAMLLNKALFPVRVPITIALTPPVARFLSRRGIMKNGV</sequence>
<evidence type="ECO:0000313" key="3">
    <source>
        <dbReference type="EMBL" id="CAK9153968.1"/>
    </source>
</evidence>
<dbReference type="InterPro" id="IPR045866">
    <property type="entry name" value="FAM210A/B-like"/>
</dbReference>
<dbReference type="PANTHER" id="PTHR21377:SF0">
    <property type="entry name" value="PROTEIN FAM210B, MITOCHONDRIAL"/>
    <property type="match status" value="1"/>
</dbReference>
<proteinExistence type="predicted"/>
<gene>
    <name evidence="3" type="ORF">ILEXP_LOCUS22269</name>
</gene>
<evidence type="ECO:0000313" key="4">
    <source>
        <dbReference type="Proteomes" id="UP001642360"/>
    </source>
</evidence>
<feature type="compositionally biased region" description="Basic and acidic residues" evidence="1">
    <location>
        <begin position="82"/>
        <end position="91"/>
    </location>
</feature>
<dbReference type="PANTHER" id="PTHR21377">
    <property type="entry name" value="PROTEIN FAM210B, MITOCHONDRIAL"/>
    <property type="match status" value="1"/>
</dbReference>
<accession>A0ABC8SAJ8</accession>
<evidence type="ECO:0000256" key="1">
    <source>
        <dbReference type="SAM" id="MobiDB-lite"/>
    </source>
</evidence>
<protein>
    <recommendedName>
        <fullName evidence="2">DUF1279 domain-containing protein</fullName>
    </recommendedName>
</protein>
<dbReference type="AlphaFoldDB" id="A0ABC8SAJ8"/>
<keyword evidence="4" id="KW-1185">Reference proteome</keyword>
<dbReference type="Proteomes" id="UP001642360">
    <property type="component" value="Unassembled WGS sequence"/>
</dbReference>
<name>A0ABC8SAJ8_9AQUA</name>
<feature type="compositionally biased region" description="Polar residues" evidence="1">
    <location>
        <begin position="92"/>
        <end position="103"/>
    </location>
</feature>